<evidence type="ECO:0000256" key="9">
    <source>
        <dbReference type="ARBA" id="ARBA00075265"/>
    </source>
</evidence>
<dbReference type="InterPro" id="IPR020472">
    <property type="entry name" value="WD40_PAC1"/>
</dbReference>
<evidence type="ECO:0000313" key="13">
    <source>
        <dbReference type="Proteomes" id="UP000035681"/>
    </source>
</evidence>
<dbReference type="InterPro" id="IPR032847">
    <property type="entry name" value="PRPF17"/>
</dbReference>
<dbReference type="GO" id="GO:0000398">
    <property type="term" value="P:mRNA splicing, via spliceosome"/>
    <property type="evidence" value="ECO:0007669"/>
    <property type="project" value="InterPro"/>
</dbReference>
<dbReference type="FunFam" id="2.130.10.10:FF:000034">
    <property type="entry name" value="Pre-mRNA-processing factor 17, putative"/>
    <property type="match status" value="1"/>
</dbReference>
<feature type="repeat" description="WD" evidence="11">
    <location>
        <begin position="284"/>
        <end position="317"/>
    </location>
</feature>
<evidence type="ECO:0000256" key="11">
    <source>
        <dbReference type="PROSITE-ProRule" id="PRU00221"/>
    </source>
</evidence>
<dbReference type="GO" id="GO:0032543">
    <property type="term" value="P:mitochondrial translation"/>
    <property type="evidence" value="ECO:0007669"/>
    <property type="project" value="InterPro"/>
</dbReference>
<evidence type="ECO:0000256" key="1">
    <source>
        <dbReference type="ARBA" id="ARBA00004123"/>
    </source>
</evidence>
<keyword evidence="7" id="KW-0539">Nucleus</keyword>
<dbReference type="Proteomes" id="UP000035681">
    <property type="component" value="Unplaced"/>
</dbReference>
<dbReference type="CDD" id="cd00200">
    <property type="entry name" value="WD40"/>
    <property type="match status" value="1"/>
</dbReference>
<dbReference type="PROSITE" id="PS50082">
    <property type="entry name" value="WD_REPEATS_2"/>
    <property type="match status" value="4"/>
</dbReference>
<evidence type="ECO:0000256" key="3">
    <source>
        <dbReference type="ARBA" id="ARBA00022664"/>
    </source>
</evidence>
<dbReference type="SMART" id="SM00320">
    <property type="entry name" value="WD40"/>
    <property type="match status" value="6"/>
</dbReference>
<dbReference type="InterPro" id="IPR015943">
    <property type="entry name" value="WD40/YVTN_repeat-like_dom_sf"/>
</dbReference>
<evidence type="ECO:0000256" key="6">
    <source>
        <dbReference type="ARBA" id="ARBA00023187"/>
    </source>
</evidence>
<keyword evidence="4" id="KW-0747">Spliceosome</keyword>
<dbReference type="InterPro" id="IPR036322">
    <property type="entry name" value="WD40_repeat_dom_sf"/>
</dbReference>
<protein>
    <recommendedName>
        <fullName evidence="8">Pre-mRNA-processing factor 17</fullName>
    </recommendedName>
    <alternativeName>
        <fullName evidence="10">Cell division cycle 40 homolog</fullName>
    </alternativeName>
    <alternativeName>
        <fullName evidence="9">PRP17 homolog</fullName>
    </alternativeName>
</protein>
<dbReference type="InterPro" id="IPR034596">
    <property type="entry name" value="Ribosomal_mL52"/>
</dbReference>
<keyword evidence="13" id="KW-1185">Reference proteome</keyword>
<sequence length="705" mass="81687">KTDLKMYYKKMTTKNRKNLKIGQKFRLQICHQNIYMQNTAFVLRGIVKHLLAPNVASSLEEKVVAIGIEKGKNKVLGYNPKFEELYAPTAGPKNPYKSNQSLAPKNMLTGYVEKTHLSDFHFENEIRSFDTLGYADNPSGNVAKNFIGDTSKAEINNGATLFDKAKTGREKRKRQVNRDPSDIEGFTGPWSRFEDEEAISKPTQEQQEKINEYLKKQQMKSKKFKKIAQDEEHLLDESVIIHMKETVDYRGRSFMDLPSYSGVNLREDYVPQNCTIPKRLVHTFNGHQKQVNAIKWFPKSGHLFLSCSMDGKVKLWDTYNKNQCLITYKGHVKPVKDICFNYDGTEFISASFDRYLKLWDTETGKVKNRFDAKSIPFCCKFNPDQDKNNMIMAGLQNKKITQWDTRSGEVVQTYDRHLGAVNSITFFDRNRRFVSTSDDKSLRIWEWEIPVDTKLIQNVGLHSIPTMTKSPDDQWIIGQSMDNRIVLFQLIDDKLKFAKKKSLRGHNTQGFPCTTDFSPDMSYVISGDGDGKLFIWNWKTHRIEAQWKAHDKQTMVSLWHPHEKSKIITGGGDVINVHFMNNSTHFIRKVATKVSKFPMEIKSAGRYKNWTNPVYVSPHVQPLHKGPDYSFQDGRKIMFTSKAELDRKFEQVNLAKKIVQYLSDIKEMEMMYKVDIANKHEAEKTFIEWTPKEKSMAKGIVYNEI</sequence>
<dbReference type="PROSITE" id="PS50294">
    <property type="entry name" value="WD_REPEATS_REGION"/>
    <property type="match status" value="3"/>
</dbReference>
<feature type="repeat" description="WD" evidence="11">
    <location>
        <begin position="517"/>
        <end position="546"/>
    </location>
</feature>
<proteinExistence type="predicted"/>
<dbReference type="GO" id="GO:0003729">
    <property type="term" value="F:mRNA binding"/>
    <property type="evidence" value="ECO:0007669"/>
    <property type="project" value="TreeGrafter"/>
</dbReference>
<dbReference type="GO" id="GO:0005762">
    <property type="term" value="C:mitochondrial large ribosomal subunit"/>
    <property type="evidence" value="ECO:0007669"/>
    <property type="project" value="InterPro"/>
</dbReference>
<evidence type="ECO:0000313" key="14">
    <source>
        <dbReference type="WBParaSite" id="TCONS_00010605.p1"/>
    </source>
</evidence>
<feature type="region of interest" description="Disordered" evidence="12">
    <location>
        <begin position="166"/>
        <end position="189"/>
    </location>
</feature>
<feature type="repeat" description="WD" evidence="11">
    <location>
        <begin position="328"/>
        <end position="369"/>
    </location>
</feature>
<comment type="subcellular location">
    <subcellularLocation>
        <location evidence="1">Nucleus</location>
    </subcellularLocation>
</comment>
<evidence type="ECO:0000256" key="7">
    <source>
        <dbReference type="ARBA" id="ARBA00023242"/>
    </source>
</evidence>
<accession>A0AAF5DDY2</accession>
<dbReference type="PANTHER" id="PTHR43979:SF1">
    <property type="entry name" value="PRE-MRNA-PROCESSING FACTOR 17"/>
    <property type="match status" value="1"/>
</dbReference>
<keyword evidence="3" id="KW-0507">mRNA processing</keyword>
<evidence type="ECO:0000256" key="2">
    <source>
        <dbReference type="ARBA" id="ARBA00022574"/>
    </source>
</evidence>
<evidence type="ECO:0000256" key="5">
    <source>
        <dbReference type="ARBA" id="ARBA00022737"/>
    </source>
</evidence>
<dbReference type="GO" id="GO:0003735">
    <property type="term" value="F:structural constituent of ribosome"/>
    <property type="evidence" value="ECO:0007669"/>
    <property type="project" value="InterPro"/>
</dbReference>
<dbReference type="Pfam" id="PF00400">
    <property type="entry name" value="WD40"/>
    <property type="match status" value="4"/>
</dbReference>
<keyword evidence="6" id="KW-0508">mRNA splicing</keyword>
<evidence type="ECO:0000256" key="8">
    <source>
        <dbReference type="ARBA" id="ARBA00068146"/>
    </source>
</evidence>
<dbReference type="GO" id="GO:0071013">
    <property type="term" value="C:catalytic step 2 spliceosome"/>
    <property type="evidence" value="ECO:0007669"/>
    <property type="project" value="InterPro"/>
</dbReference>
<organism evidence="13 14">
    <name type="scientific">Strongyloides stercoralis</name>
    <name type="common">Threadworm</name>
    <dbReference type="NCBI Taxonomy" id="6248"/>
    <lineage>
        <taxon>Eukaryota</taxon>
        <taxon>Metazoa</taxon>
        <taxon>Ecdysozoa</taxon>
        <taxon>Nematoda</taxon>
        <taxon>Chromadorea</taxon>
        <taxon>Rhabditida</taxon>
        <taxon>Tylenchina</taxon>
        <taxon>Panagrolaimomorpha</taxon>
        <taxon>Strongyloidoidea</taxon>
        <taxon>Strongyloididae</taxon>
        <taxon>Strongyloides</taxon>
    </lineage>
</organism>
<dbReference type="PRINTS" id="PR00320">
    <property type="entry name" value="GPROTEINBRPT"/>
</dbReference>
<evidence type="ECO:0000256" key="4">
    <source>
        <dbReference type="ARBA" id="ARBA00022728"/>
    </source>
</evidence>
<name>A0AAF5DDY2_STRER</name>
<dbReference type="AlphaFoldDB" id="A0AAF5DDY2"/>
<dbReference type="Gene3D" id="2.130.10.10">
    <property type="entry name" value="YVTN repeat-like/Quinoprotein amine dehydrogenase"/>
    <property type="match status" value="1"/>
</dbReference>
<keyword evidence="2 11" id="KW-0853">WD repeat</keyword>
<keyword evidence="5" id="KW-0677">Repeat</keyword>
<dbReference type="Pfam" id="PF18699">
    <property type="entry name" value="MRPL52"/>
    <property type="match status" value="1"/>
</dbReference>
<dbReference type="InterPro" id="IPR001680">
    <property type="entry name" value="WD40_rpt"/>
</dbReference>
<reference evidence="14" key="1">
    <citation type="submission" date="2024-02" db="UniProtKB">
        <authorList>
            <consortium name="WormBaseParasite"/>
        </authorList>
    </citation>
    <scope>IDENTIFICATION</scope>
</reference>
<dbReference type="WBParaSite" id="TCONS_00010605.p1">
    <property type="protein sequence ID" value="TCONS_00010605.p1"/>
    <property type="gene ID" value="XLOC_003937"/>
</dbReference>
<evidence type="ECO:0000256" key="10">
    <source>
        <dbReference type="ARBA" id="ARBA00076678"/>
    </source>
</evidence>
<evidence type="ECO:0000256" key="12">
    <source>
        <dbReference type="SAM" id="MobiDB-lite"/>
    </source>
</evidence>
<dbReference type="PANTHER" id="PTHR43979">
    <property type="entry name" value="PRE-MRNA-PROCESSING FACTOR 17"/>
    <property type="match status" value="1"/>
</dbReference>
<dbReference type="SUPFAM" id="SSF50978">
    <property type="entry name" value="WD40 repeat-like"/>
    <property type="match status" value="1"/>
</dbReference>
<feature type="repeat" description="WD" evidence="11">
    <location>
        <begin position="414"/>
        <end position="446"/>
    </location>
</feature>